<protein>
    <submittedName>
        <fullName evidence="2">Uncharacterized protein</fullName>
    </submittedName>
</protein>
<feature type="region of interest" description="Disordered" evidence="1">
    <location>
        <begin position="16"/>
        <end position="37"/>
    </location>
</feature>
<evidence type="ECO:0000256" key="1">
    <source>
        <dbReference type="SAM" id="MobiDB-lite"/>
    </source>
</evidence>
<dbReference type="Proteomes" id="UP000075515">
    <property type="component" value="Unassembled WGS sequence"/>
</dbReference>
<accession>A0A150S1J1</accession>
<organism evidence="2 3">
    <name type="scientific">Sorangium cellulosum</name>
    <name type="common">Polyangium cellulosum</name>
    <dbReference type="NCBI Taxonomy" id="56"/>
    <lineage>
        <taxon>Bacteria</taxon>
        <taxon>Pseudomonadati</taxon>
        <taxon>Myxococcota</taxon>
        <taxon>Polyangia</taxon>
        <taxon>Polyangiales</taxon>
        <taxon>Polyangiaceae</taxon>
        <taxon>Sorangium</taxon>
    </lineage>
</organism>
<comment type="caution">
    <text evidence="2">The sequence shown here is derived from an EMBL/GenBank/DDBJ whole genome shotgun (WGS) entry which is preliminary data.</text>
</comment>
<proteinExistence type="predicted"/>
<sequence length="63" mass="6780">MPVQIDKIDSEIEIVPSPAGGEERTSRSAGGAMTASPVARDGLRRAVAKALEEELQEYLRIRG</sequence>
<evidence type="ECO:0000313" key="2">
    <source>
        <dbReference type="EMBL" id="KYF79079.1"/>
    </source>
</evidence>
<name>A0A150S1J1_SORCE</name>
<gene>
    <name evidence="2" type="ORF">BE18_36340</name>
</gene>
<reference evidence="2 3" key="1">
    <citation type="submission" date="2014-02" db="EMBL/GenBank/DDBJ databases">
        <title>The small core and large imbalanced accessory genome model reveals a collaborative survival strategy of Sorangium cellulosum strains in nature.</title>
        <authorList>
            <person name="Han K."/>
            <person name="Peng R."/>
            <person name="Blom J."/>
            <person name="Li Y.-Z."/>
        </authorList>
    </citation>
    <scope>NUCLEOTIDE SEQUENCE [LARGE SCALE GENOMIC DNA]</scope>
    <source>
        <strain evidence="2 3">So0149</strain>
    </source>
</reference>
<dbReference type="AlphaFoldDB" id="A0A150S1J1"/>
<evidence type="ECO:0000313" key="3">
    <source>
        <dbReference type="Proteomes" id="UP000075515"/>
    </source>
</evidence>
<dbReference type="EMBL" id="JEMC01003710">
    <property type="protein sequence ID" value="KYF79079.1"/>
    <property type="molecule type" value="Genomic_DNA"/>
</dbReference>